<accession>A0A7S7NNL1</accession>
<evidence type="ECO:0000313" key="5">
    <source>
        <dbReference type="EMBL" id="QOY86928.1"/>
    </source>
</evidence>
<name>A0A7S7NNL1_PALFE</name>
<keyword evidence="3" id="KW-0902">Two-component regulatory system</keyword>
<keyword evidence="1" id="KW-0808">Transferase</keyword>
<dbReference type="GO" id="GO:0005886">
    <property type="term" value="C:plasma membrane"/>
    <property type="evidence" value="ECO:0007669"/>
    <property type="project" value="TreeGrafter"/>
</dbReference>
<dbReference type="InterPro" id="IPR014729">
    <property type="entry name" value="Rossmann-like_a/b/a_fold"/>
</dbReference>
<dbReference type="InterPro" id="IPR003852">
    <property type="entry name" value="Sig_transdc_His_kinase_KdpD_N"/>
</dbReference>
<evidence type="ECO:0000256" key="1">
    <source>
        <dbReference type="ARBA" id="ARBA00022679"/>
    </source>
</evidence>
<organism evidence="5 6">
    <name type="scientific">Paludibaculum fermentans</name>
    <dbReference type="NCBI Taxonomy" id="1473598"/>
    <lineage>
        <taxon>Bacteria</taxon>
        <taxon>Pseudomonadati</taxon>
        <taxon>Acidobacteriota</taxon>
        <taxon>Terriglobia</taxon>
        <taxon>Bryobacterales</taxon>
        <taxon>Bryobacteraceae</taxon>
        <taxon>Paludibaculum</taxon>
    </lineage>
</organism>
<gene>
    <name evidence="5" type="ORF">IRI77_29765</name>
</gene>
<evidence type="ECO:0000256" key="2">
    <source>
        <dbReference type="ARBA" id="ARBA00022777"/>
    </source>
</evidence>
<reference evidence="5 6" key="1">
    <citation type="submission" date="2020-10" db="EMBL/GenBank/DDBJ databases">
        <title>Complete genome sequence of Paludibaculum fermentans P105T, a facultatively anaerobic acidobacterium capable of dissimilatory Fe(III) reduction.</title>
        <authorList>
            <person name="Dedysh S.N."/>
            <person name="Beletsky A.V."/>
            <person name="Kulichevskaya I.S."/>
            <person name="Mardanov A.V."/>
            <person name="Ravin N.V."/>
        </authorList>
    </citation>
    <scope>NUCLEOTIDE SEQUENCE [LARGE SCALE GENOMIC DNA]</scope>
    <source>
        <strain evidence="5 6">P105</strain>
    </source>
</reference>
<evidence type="ECO:0000259" key="4">
    <source>
        <dbReference type="Pfam" id="PF02702"/>
    </source>
</evidence>
<dbReference type="GO" id="GO:0000155">
    <property type="term" value="F:phosphorelay sensor kinase activity"/>
    <property type="evidence" value="ECO:0007669"/>
    <property type="project" value="InterPro"/>
</dbReference>
<dbReference type="InterPro" id="IPR052023">
    <property type="entry name" value="Histidine_kinase_KdpD"/>
</dbReference>
<keyword evidence="2" id="KW-0418">Kinase</keyword>
<protein>
    <recommendedName>
        <fullName evidence="4">Signal transduction histidine kinase osmosensitive K+ channel sensor N-terminal domain-containing protein</fullName>
    </recommendedName>
</protein>
<dbReference type="Gene3D" id="3.40.50.620">
    <property type="entry name" value="HUPs"/>
    <property type="match status" value="1"/>
</dbReference>
<dbReference type="AlphaFoldDB" id="A0A7S7NNL1"/>
<dbReference type="Proteomes" id="UP000593892">
    <property type="component" value="Chromosome"/>
</dbReference>
<feature type="domain" description="Signal transduction histidine kinase osmosensitive K+ channel sensor N-terminal" evidence="4">
    <location>
        <begin position="25"/>
        <end position="221"/>
    </location>
</feature>
<keyword evidence="6" id="KW-1185">Reference proteome</keyword>
<dbReference type="SUPFAM" id="SSF52402">
    <property type="entry name" value="Adenine nucleotide alpha hydrolases-like"/>
    <property type="match status" value="1"/>
</dbReference>
<dbReference type="Gene3D" id="3.40.50.300">
    <property type="entry name" value="P-loop containing nucleotide triphosphate hydrolases"/>
    <property type="match status" value="1"/>
</dbReference>
<proteinExistence type="predicted"/>
<sequence>MTEVDRRPSPETFLRQAELEERHLRRGKLKIFLGYASGVGKSFRMLDEGRRRKERGQDVVVAAAQHAVSEDVEELIDRFEVIPPRMDLGAPALDVQLIRKRHPSVCLIDGLAYNNPPGSKHPYRWQDVEELLRNGISVVTSINLQYVAERQEQVEAIRGRVVKESVPLAFLLTADEIEIVDAPPEYCVDRANSRNGVMVAPEELSRQLSELREIALLLAAEVVDHQLEEYLHRNGVEQHYGANERILVCLTPRSNAALMIRRARRQAERFHGELYAVYVEQSDLDEDDRTTLESNLSLSREAKAQVHVLHGEDPVGAILKFAGEQGVTQIFVGHSQRTKWWNSWRPNPVERLILESDGIDVRIFPHSGGAM</sequence>
<dbReference type="PANTHER" id="PTHR45569">
    <property type="entry name" value="SENSOR PROTEIN KDPD"/>
    <property type="match status" value="1"/>
</dbReference>
<dbReference type="PANTHER" id="PTHR45569:SF1">
    <property type="entry name" value="SENSOR PROTEIN KDPD"/>
    <property type="match status" value="1"/>
</dbReference>
<dbReference type="Pfam" id="PF02702">
    <property type="entry name" value="KdpD"/>
    <property type="match status" value="1"/>
</dbReference>
<dbReference type="RefSeq" id="WP_194448597.1">
    <property type="nucleotide sequence ID" value="NZ_CP063849.1"/>
</dbReference>
<evidence type="ECO:0000313" key="6">
    <source>
        <dbReference type="Proteomes" id="UP000593892"/>
    </source>
</evidence>
<dbReference type="EMBL" id="CP063849">
    <property type="protein sequence ID" value="QOY86928.1"/>
    <property type="molecule type" value="Genomic_DNA"/>
</dbReference>
<evidence type="ECO:0000256" key="3">
    <source>
        <dbReference type="ARBA" id="ARBA00023012"/>
    </source>
</evidence>
<dbReference type="InterPro" id="IPR027417">
    <property type="entry name" value="P-loop_NTPase"/>
</dbReference>
<dbReference type="KEGG" id="pfer:IRI77_29765"/>